<comment type="caution">
    <text evidence="1">The sequence shown here is derived from an EMBL/GenBank/DDBJ whole genome shotgun (WGS) entry which is preliminary data.</text>
</comment>
<proteinExistence type="predicted"/>
<evidence type="ECO:0000313" key="2">
    <source>
        <dbReference type="Proteomes" id="UP001187531"/>
    </source>
</evidence>
<sequence length="78" mass="8774">MSASLHDALTVVIKVVNHSKSNSLRDHLFPAFSRVSQMLSKDRNRLDIVKRGDLRLSLTSIEPNINKLAEKNRPLGSH</sequence>
<reference evidence="1" key="1">
    <citation type="submission" date="2023-07" db="EMBL/GenBank/DDBJ databases">
        <title>Chromosome-level genome assembly of Artemia franciscana.</title>
        <authorList>
            <person name="Jo E."/>
        </authorList>
    </citation>
    <scope>NUCLEOTIDE SEQUENCE</scope>
    <source>
        <tissue evidence="1">Whole body</tissue>
    </source>
</reference>
<name>A0AA88I792_ARTSF</name>
<accession>A0AA88I792</accession>
<dbReference type="EMBL" id="JAVRJZ010000004">
    <property type="protein sequence ID" value="KAK2723983.1"/>
    <property type="molecule type" value="Genomic_DNA"/>
</dbReference>
<organism evidence="1 2">
    <name type="scientific">Artemia franciscana</name>
    <name type="common">Brine shrimp</name>
    <name type="synonym">Artemia sanfranciscana</name>
    <dbReference type="NCBI Taxonomy" id="6661"/>
    <lineage>
        <taxon>Eukaryota</taxon>
        <taxon>Metazoa</taxon>
        <taxon>Ecdysozoa</taxon>
        <taxon>Arthropoda</taxon>
        <taxon>Crustacea</taxon>
        <taxon>Branchiopoda</taxon>
        <taxon>Anostraca</taxon>
        <taxon>Artemiidae</taxon>
        <taxon>Artemia</taxon>
    </lineage>
</organism>
<protein>
    <submittedName>
        <fullName evidence="1">Uncharacterized protein</fullName>
    </submittedName>
</protein>
<dbReference type="AlphaFoldDB" id="A0AA88I792"/>
<keyword evidence="2" id="KW-1185">Reference proteome</keyword>
<evidence type="ECO:0000313" key="1">
    <source>
        <dbReference type="EMBL" id="KAK2723983.1"/>
    </source>
</evidence>
<gene>
    <name evidence="1" type="ORF">QYM36_002352</name>
</gene>
<dbReference type="Proteomes" id="UP001187531">
    <property type="component" value="Unassembled WGS sequence"/>
</dbReference>